<accession>A0A0G0J029</accession>
<reference evidence="2 3" key="1">
    <citation type="journal article" date="2015" name="Nature">
        <title>rRNA introns, odd ribosomes, and small enigmatic genomes across a large radiation of phyla.</title>
        <authorList>
            <person name="Brown C.T."/>
            <person name="Hug L.A."/>
            <person name="Thomas B.C."/>
            <person name="Sharon I."/>
            <person name="Castelle C.J."/>
            <person name="Singh A."/>
            <person name="Wilkins M.J."/>
            <person name="Williams K.H."/>
            <person name="Banfield J.F."/>
        </authorList>
    </citation>
    <scope>NUCLEOTIDE SEQUENCE [LARGE SCALE GENOMIC DNA]</scope>
</reference>
<evidence type="ECO:0000313" key="2">
    <source>
        <dbReference type="EMBL" id="KKQ21551.1"/>
    </source>
</evidence>
<dbReference type="Proteomes" id="UP000034044">
    <property type="component" value="Unassembled WGS sequence"/>
</dbReference>
<comment type="caution">
    <text evidence="2">The sequence shown here is derived from an EMBL/GenBank/DDBJ whole genome shotgun (WGS) entry which is preliminary data.</text>
</comment>
<evidence type="ECO:0000256" key="1">
    <source>
        <dbReference type="SAM" id="Phobius"/>
    </source>
</evidence>
<dbReference type="AlphaFoldDB" id="A0A0G0J029"/>
<keyword evidence="1" id="KW-0472">Membrane</keyword>
<proteinExistence type="predicted"/>
<feature type="transmembrane region" description="Helical" evidence="1">
    <location>
        <begin position="9"/>
        <end position="29"/>
    </location>
</feature>
<name>A0A0G0J029_9BACT</name>
<keyword evidence="1" id="KW-1133">Transmembrane helix</keyword>
<keyword evidence="1" id="KW-0812">Transmembrane</keyword>
<protein>
    <recommendedName>
        <fullName evidence="4">Glucose/sorbosone dehydrogenase</fullName>
    </recommendedName>
</protein>
<organism evidence="2 3">
    <name type="scientific">Candidatus Wolfebacteria bacterium GW2011_GWC1_37_10</name>
    <dbReference type="NCBI Taxonomy" id="1619010"/>
    <lineage>
        <taxon>Bacteria</taxon>
        <taxon>Candidatus Wolfeibacteriota</taxon>
    </lineage>
</organism>
<evidence type="ECO:0000313" key="3">
    <source>
        <dbReference type="Proteomes" id="UP000034044"/>
    </source>
</evidence>
<sequence length="266" mass="29731">MDKRLAKQIIYGIFYLAIISIFFGIIYFVSIRSNPTCFDSRQNQKETGVDCGGPCLDCEIKTLSSIQLNFIKSFPSGNKSILAAEIKNPNGNYGADNFSYLVDIYGSGGEKIKNIFGKSFIYAGEIKYIIEVLDIDYKEISEMKISFSDINWLKKEEFERPKTQIREVSTKLNDGKSVEVSGVIVNENAFSLSKVRIAGFLNNRSNIKISASKTELENIEAFGETSFKIIFPKGISLAENAASSSSLFNFNIADPNKTSIYIETIR</sequence>
<dbReference type="PATRIC" id="fig|1619010.3.peg.547"/>
<gene>
    <name evidence="2" type="ORF">US36_C0018G0010</name>
</gene>
<dbReference type="EMBL" id="LBSR01000018">
    <property type="protein sequence ID" value="KKQ21551.1"/>
    <property type="molecule type" value="Genomic_DNA"/>
</dbReference>
<evidence type="ECO:0008006" key="4">
    <source>
        <dbReference type="Google" id="ProtNLM"/>
    </source>
</evidence>